<dbReference type="GO" id="GO:0016020">
    <property type="term" value="C:membrane"/>
    <property type="evidence" value="ECO:0007669"/>
    <property type="project" value="UniProtKB-SubCell"/>
</dbReference>
<keyword evidence="3 6" id="KW-0812">Transmembrane</keyword>
<feature type="transmembrane region" description="Helical" evidence="6">
    <location>
        <begin position="40"/>
        <end position="62"/>
    </location>
</feature>
<evidence type="ECO:0000256" key="1">
    <source>
        <dbReference type="ARBA" id="ARBA00004141"/>
    </source>
</evidence>
<organism evidence="7 8">
    <name type="scientific">Oceanobacillus arenosus</name>
    <dbReference type="NCBI Taxonomy" id="1229153"/>
    <lineage>
        <taxon>Bacteria</taxon>
        <taxon>Bacillati</taxon>
        <taxon>Bacillota</taxon>
        <taxon>Bacilli</taxon>
        <taxon>Bacillales</taxon>
        <taxon>Bacillaceae</taxon>
        <taxon>Oceanobacillus</taxon>
    </lineage>
</organism>
<dbReference type="Pfam" id="PF01594">
    <property type="entry name" value="AI-2E_transport"/>
    <property type="match status" value="1"/>
</dbReference>
<keyword evidence="4 6" id="KW-1133">Transmembrane helix</keyword>
<evidence type="ECO:0000256" key="6">
    <source>
        <dbReference type="SAM" id="Phobius"/>
    </source>
</evidence>
<gene>
    <name evidence="7" type="ORF">CWR48_09535</name>
</gene>
<keyword evidence="5 6" id="KW-0472">Membrane</keyword>
<dbReference type="PANTHER" id="PTHR21716">
    <property type="entry name" value="TRANSMEMBRANE PROTEIN"/>
    <property type="match status" value="1"/>
</dbReference>
<feature type="transmembrane region" description="Helical" evidence="6">
    <location>
        <begin position="216"/>
        <end position="236"/>
    </location>
</feature>
<feature type="transmembrane region" description="Helical" evidence="6">
    <location>
        <begin position="326"/>
        <end position="345"/>
    </location>
</feature>
<feature type="transmembrane region" description="Helical" evidence="6">
    <location>
        <begin position="163"/>
        <end position="181"/>
    </location>
</feature>
<sequence>MFPGNKRLNFLYWIITGILFILFIYLLVKSFPFYSSFFSFLWKLSIPFLIAILIAYLLYPIIKKIHSYNIHKGIAILLIYVLFFGGIAYLIYRVYPMIVLQVRDLADNFPKIIDLYERMILNVYEYTSFLPETVHDKMDQLIYRMENSLDSVLNKLVGGFTKIFDMVIVITVIPVLVFYFLKDYDKMKGYFKRFIPNKYRVQVSKMVHAIDENLGSYIRGQLLICLIITIIALIIFKLLHIEYALLLAVILGITNLIPYFGPIIGAIPAVAIAATTSGSMVLFVIISVFVIQTIEGNLLSPYIVGKSIAIHPVAIILALLVGSQLFGVIGMILAVPILTIMKVIVKHLWGFRGGPLT</sequence>
<feature type="transmembrane region" description="Helical" evidence="6">
    <location>
        <begin position="243"/>
        <end position="261"/>
    </location>
</feature>
<dbReference type="EMBL" id="PIOC01000014">
    <property type="protein sequence ID" value="RDW19275.1"/>
    <property type="molecule type" value="Genomic_DNA"/>
</dbReference>
<feature type="transmembrane region" description="Helical" evidence="6">
    <location>
        <begin position="74"/>
        <end position="95"/>
    </location>
</feature>
<protein>
    <submittedName>
        <fullName evidence="7">AI-2E family transporter</fullName>
    </submittedName>
</protein>
<dbReference type="Proteomes" id="UP000257143">
    <property type="component" value="Unassembled WGS sequence"/>
</dbReference>
<dbReference type="RefSeq" id="WP_115773007.1">
    <property type="nucleotide sequence ID" value="NZ_PIOC01000014.1"/>
</dbReference>
<proteinExistence type="inferred from homology"/>
<name>A0A3D8PWK6_9BACI</name>
<evidence type="ECO:0000256" key="5">
    <source>
        <dbReference type="ARBA" id="ARBA00023136"/>
    </source>
</evidence>
<evidence type="ECO:0000256" key="3">
    <source>
        <dbReference type="ARBA" id="ARBA00022692"/>
    </source>
</evidence>
<evidence type="ECO:0000313" key="8">
    <source>
        <dbReference type="Proteomes" id="UP000257143"/>
    </source>
</evidence>
<dbReference type="PANTHER" id="PTHR21716:SF15">
    <property type="entry name" value="TRANSPORT PROTEIN YRRI-RELATED"/>
    <property type="match status" value="1"/>
</dbReference>
<accession>A0A3D8PWK6</accession>
<dbReference type="AlphaFoldDB" id="A0A3D8PWK6"/>
<feature type="transmembrane region" description="Helical" evidence="6">
    <location>
        <begin position="303"/>
        <end position="320"/>
    </location>
</feature>
<dbReference type="InterPro" id="IPR002549">
    <property type="entry name" value="AI-2E-like"/>
</dbReference>
<comment type="similarity">
    <text evidence="2">Belongs to the autoinducer-2 exporter (AI-2E) (TC 2.A.86) family.</text>
</comment>
<comment type="caution">
    <text evidence="7">The sequence shown here is derived from an EMBL/GenBank/DDBJ whole genome shotgun (WGS) entry which is preliminary data.</text>
</comment>
<feature type="transmembrane region" description="Helical" evidence="6">
    <location>
        <begin position="267"/>
        <end position="291"/>
    </location>
</feature>
<evidence type="ECO:0000313" key="7">
    <source>
        <dbReference type="EMBL" id="RDW19275.1"/>
    </source>
</evidence>
<dbReference type="OrthoDB" id="9793390at2"/>
<keyword evidence="8" id="KW-1185">Reference proteome</keyword>
<dbReference type="GO" id="GO:0055085">
    <property type="term" value="P:transmembrane transport"/>
    <property type="evidence" value="ECO:0007669"/>
    <property type="project" value="TreeGrafter"/>
</dbReference>
<reference evidence="8" key="1">
    <citation type="submission" date="2017-11" db="EMBL/GenBank/DDBJ databases">
        <authorList>
            <person name="Zhu W."/>
        </authorList>
    </citation>
    <scope>NUCLEOTIDE SEQUENCE [LARGE SCALE GENOMIC DNA]</scope>
    <source>
        <strain evidence="8">CAU 1183</strain>
    </source>
</reference>
<evidence type="ECO:0000256" key="2">
    <source>
        <dbReference type="ARBA" id="ARBA00009773"/>
    </source>
</evidence>
<comment type="subcellular location">
    <subcellularLocation>
        <location evidence="1">Membrane</location>
        <topology evidence="1">Multi-pass membrane protein</topology>
    </subcellularLocation>
</comment>
<feature type="transmembrane region" description="Helical" evidence="6">
    <location>
        <begin position="12"/>
        <end position="28"/>
    </location>
</feature>
<evidence type="ECO:0000256" key="4">
    <source>
        <dbReference type="ARBA" id="ARBA00022989"/>
    </source>
</evidence>